<accession>A0A2L2TEA4</accession>
<evidence type="ECO:0000313" key="2">
    <source>
        <dbReference type="Proteomes" id="UP000245910"/>
    </source>
</evidence>
<keyword evidence="2" id="KW-1185">Reference proteome</keyword>
<dbReference type="AlphaFoldDB" id="A0A2L2TEA4"/>
<dbReference type="Proteomes" id="UP000245910">
    <property type="component" value="Chromosome I"/>
</dbReference>
<evidence type="ECO:0000313" key="1">
    <source>
        <dbReference type="EMBL" id="CEI63751.1"/>
    </source>
</evidence>
<organism evidence="1 2">
    <name type="scientific">Fusarium venenatum</name>
    <dbReference type="NCBI Taxonomy" id="56646"/>
    <lineage>
        <taxon>Eukaryota</taxon>
        <taxon>Fungi</taxon>
        <taxon>Dikarya</taxon>
        <taxon>Ascomycota</taxon>
        <taxon>Pezizomycotina</taxon>
        <taxon>Sordariomycetes</taxon>
        <taxon>Hypocreomycetidae</taxon>
        <taxon>Hypocreales</taxon>
        <taxon>Nectriaceae</taxon>
        <taxon>Fusarium</taxon>
    </lineage>
</organism>
<dbReference type="EMBL" id="LN649229">
    <property type="protein sequence ID" value="CEI63751.1"/>
    <property type="molecule type" value="Genomic_DNA"/>
</dbReference>
<protein>
    <submittedName>
        <fullName evidence="1">Uncharacterized protein</fullName>
    </submittedName>
</protein>
<name>A0A2L2TEA4_9HYPO</name>
<sequence length="86" mass="9827">MSDKTTEPRGDHVLWAYRRLKDPASKNYCDKINGMLDKTCTWCKAKREVGTLAVDRTRHIMGELVGKTADGVEVWEYNKDGHSTKL</sequence>
<proteinExistence type="predicted"/>
<reference evidence="2" key="1">
    <citation type="submission" date="2014-10" db="EMBL/GenBank/DDBJ databases">
        <authorList>
            <person name="King R."/>
        </authorList>
    </citation>
    <scope>NUCLEOTIDE SEQUENCE [LARGE SCALE GENOMIC DNA]</scope>
    <source>
        <strain evidence="2">A3/5</strain>
    </source>
</reference>
<dbReference type="OrthoDB" id="5024445at2759"/>